<evidence type="ECO:0000313" key="2">
    <source>
        <dbReference type="EMBL" id="AWM37871.1"/>
    </source>
</evidence>
<keyword evidence="3" id="KW-1185">Reference proteome</keyword>
<evidence type="ECO:0000259" key="1">
    <source>
        <dbReference type="PROSITE" id="PS50943"/>
    </source>
</evidence>
<dbReference type="Proteomes" id="UP000245802">
    <property type="component" value="Chromosome"/>
</dbReference>
<dbReference type="InterPro" id="IPR010982">
    <property type="entry name" value="Lambda_DNA-bd_dom_sf"/>
</dbReference>
<dbReference type="PROSITE" id="PS50943">
    <property type="entry name" value="HTH_CROC1"/>
    <property type="match status" value="1"/>
</dbReference>
<dbReference type="AlphaFoldDB" id="A0A2Z3GYX9"/>
<protein>
    <submittedName>
        <fullName evidence="2">XRE family transcriptional regulator</fullName>
    </submittedName>
</protein>
<gene>
    <name evidence="2" type="ORF">C1280_13265</name>
</gene>
<accession>A0A2Z3GYX9</accession>
<dbReference type="KEGG" id="gog:C1280_13265"/>
<sequence length="106" mass="11606">MAIQQIPCPSESSGYACPVPTGVEMATFRETLRTLLVQKDISLADLASRSGIAYQTLKGFTSKTAARKPSVPVLIAISKSLEISLDQFRDCDDLQMKKPDEKEEAE</sequence>
<dbReference type="Pfam" id="PF13443">
    <property type="entry name" value="HTH_26"/>
    <property type="match status" value="1"/>
</dbReference>
<dbReference type="EMBL" id="CP025958">
    <property type="protein sequence ID" value="AWM37871.1"/>
    <property type="molecule type" value="Genomic_DNA"/>
</dbReference>
<reference evidence="2 3" key="1">
    <citation type="submission" date="2018-01" db="EMBL/GenBank/DDBJ databases">
        <title>G. obscuriglobus.</title>
        <authorList>
            <person name="Franke J."/>
            <person name="Blomberg W."/>
            <person name="Selmecki A."/>
        </authorList>
    </citation>
    <scope>NUCLEOTIDE SEQUENCE [LARGE SCALE GENOMIC DNA]</scope>
    <source>
        <strain evidence="2 3">DSM 5831</strain>
    </source>
</reference>
<dbReference type="InterPro" id="IPR001387">
    <property type="entry name" value="Cro/C1-type_HTH"/>
</dbReference>
<dbReference type="Gene3D" id="1.10.260.40">
    <property type="entry name" value="lambda repressor-like DNA-binding domains"/>
    <property type="match status" value="1"/>
</dbReference>
<dbReference type="SMART" id="SM00530">
    <property type="entry name" value="HTH_XRE"/>
    <property type="match status" value="1"/>
</dbReference>
<feature type="domain" description="HTH cro/C1-type" evidence="1">
    <location>
        <begin position="32"/>
        <end position="88"/>
    </location>
</feature>
<organism evidence="2 3">
    <name type="scientific">Gemmata obscuriglobus</name>
    <dbReference type="NCBI Taxonomy" id="114"/>
    <lineage>
        <taxon>Bacteria</taxon>
        <taxon>Pseudomonadati</taxon>
        <taxon>Planctomycetota</taxon>
        <taxon>Planctomycetia</taxon>
        <taxon>Gemmatales</taxon>
        <taxon>Gemmataceae</taxon>
        <taxon>Gemmata</taxon>
    </lineage>
</organism>
<evidence type="ECO:0000313" key="3">
    <source>
        <dbReference type="Proteomes" id="UP000245802"/>
    </source>
</evidence>
<name>A0A2Z3GYX9_9BACT</name>
<dbReference type="SUPFAM" id="SSF47413">
    <property type="entry name" value="lambda repressor-like DNA-binding domains"/>
    <property type="match status" value="1"/>
</dbReference>
<proteinExistence type="predicted"/>
<dbReference type="GO" id="GO:0003677">
    <property type="term" value="F:DNA binding"/>
    <property type="evidence" value="ECO:0007669"/>
    <property type="project" value="InterPro"/>
</dbReference>